<proteinExistence type="predicted"/>
<feature type="transmembrane region" description="Helical" evidence="1">
    <location>
        <begin position="144"/>
        <end position="166"/>
    </location>
</feature>
<feature type="transmembrane region" description="Helical" evidence="1">
    <location>
        <begin position="53"/>
        <end position="77"/>
    </location>
</feature>
<dbReference type="AlphaFoldDB" id="A0A226EDT8"/>
<dbReference type="OrthoDB" id="8174021at2759"/>
<comment type="caution">
    <text evidence="2">The sequence shown here is derived from an EMBL/GenBank/DDBJ whole genome shotgun (WGS) entry which is preliminary data.</text>
</comment>
<keyword evidence="1" id="KW-1133">Transmembrane helix</keyword>
<dbReference type="GO" id="GO:0035159">
    <property type="term" value="P:regulation of tube length, open tracheal system"/>
    <property type="evidence" value="ECO:0007669"/>
    <property type="project" value="TreeGrafter"/>
</dbReference>
<gene>
    <name evidence="2" type="ORF">Fcan01_10027</name>
</gene>
<feature type="transmembrane region" description="Helical" evidence="1">
    <location>
        <begin position="112"/>
        <end position="132"/>
    </location>
</feature>
<keyword evidence="1" id="KW-0812">Transmembrane</keyword>
<dbReference type="GO" id="GO:0060857">
    <property type="term" value="P:establishment of glial blood-brain barrier"/>
    <property type="evidence" value="ECO:0007669"/>
    <property type="project" value="TreeGrafter"/>
</dbReference>
<keyword evidence="1" id="KW-0472">Membrane</keyword>
<feature type="transmembrane region" description="Helical" evidence="1">
    <location>
        <begin position="172"/>
        <end position="200"/>
    </location>
</feature>
<dbReference type="GO" id="GO:0019991">
    <property type="term" value="P:septate junction assembly"/>
    <property type="evidence" value="ECO:0007669"/>
    <property type="project" value="TreeGrafter"/>
</dbReference>
<evidence type="ECO:0000313" key="3">
    <source>
        <dbReference type="Proteomes" id="UP000198287"/>
    </source>
</evidence>
<dbReference type="OMA" id="MIFAYNI"/>
<organism evidence="2 3">
    <name type="scientific">Folsomia candida</name>
    <name type="common">Springtail</name>
    <dbReference type="NCBI Taxonomy" id="158441"/>
    <lineage>
        <taxon>Eukaryota</taxon>
        <taxon>Metazoa</taxon>
        <taxon>Ecdysozoa</taxon>
        <taxon>Arthropoda</taxon>
        <taxon>Hexapoda</taxon>
        <taxon>Collembola</taxon>
        <taxon>Entomobryomorpha</taxon>
        <taxon>Isotomoidea</taxon>
        <taxon>Isotomidae</taxon>
        <taxon>Proisotominae</taxon>
        <taxon>Folsomia</taxon>
    </lineage>
</organism>
<dbReference type="PANTHER" id="PTHR36694:SF4">
    <property type="entry name" value="LD42595P"/>
    <property type="match status" value="1"/>
</dbReference>
<sequence>MKRPPSAGTASIYSHSIHSVRSVGLRSTRSVPVPWYKKPLITQEVLGYDVQKLALYMALFSLIESLFTIGTSCFDIYCLSEATPGSKHYGYYLISFDFVYVGNQHVRNALITIAVFSMVGGVALFITTIQLVQALRKEHERRMIPWLVCMLVFAIWRGLAFIFFAILNDMIFAYNIIMCLFWTFFTIMNFGGWAAVYTLFLELSDLTKLEDLAHLRMGTMASLATQSIQGSRPVTPHSVQSLPYHNPSVNI</sequence>
<dbReference type="PANTHER" id="PTHR36694">
    <property type="entry name" value="PASIFLORA 1, ISOFORM A-RELATED"/>
    <property type="match status" value="1"/>
</dbReference>
<keyword evidence="3" id="KW-1185">Reference proteome</keyword>
<accession>A0A226EDT8</accession>
<dbReference type="Proteomes" id="UP000198287">
    <property type="component" value="Unassembled WGS sequence"/>
</dbReference>
<evidence type="ECO:0000313" key="2">
    <source>
        <dbReference type="EMBL" id="OXA55569.1"/>
    </source>
</evidence>
<reference evidence="2 3" key="1">
    <citation type="submission" date="2015-12" db="EMBL/GenBank/DDBJ databases">
        <title>The genome of Folsomia candida.</title>
        <authorList>
            <person name="Faddeeva A."/>
            <person name="Derks M.F."/>
            <person name="Anvar Y."/>
            <person name="Smit S."/>
            <person name="Van Straalen N."/>
            <person name="Roelofs D."/>
        </authorList>
    </citation>
    <scope>NUCLEOTIDE SEQUENCE [LARGE SCALE GENOMIC DNA]</scope>
    <source>
        <strain evidence="2 3">VU population</strain>
        <tissue evidence="2">Whole body</tissue>
    </source>
</reference>
<evidence type="ECO:0000256" key="1">
    <source>
        <dbReference type="SAM" id="Phobius"/>
    </source>
</evidence>
<dbReference type="EMBL" id="LNIX01000004">
    <property type="protein sequence ID" value="OXA55569.1"/>
    <property type="molecule type" value="Genomic_DNA"/>
</dbReference>
<name>A0A226EDT8_FOLCA</name>
<dbReference type="GO" id="GO:0005886">
    <property type="term" value="C:plasma membrane"/>
    <property type="evidence" value="ECO:0007669"/>
    <property type="project" value="TreeGrafter"/>
</dbReference>
<protein>
    <submittedName>
        <fullName evidence="2">Uncharacterized protein</fullName>
    </submittedName>
</protein>